<dbReference type="PANTHER" id="PTHR46060">
    <property type="entry name" value="MARINER MOS1 TRANSPOSASE-LIKE PROTEIN"/>
    <property type="match status" value="1"/>
</dbReference>
<dbReference type="InterPro" id="IPR036397">
    <property type="entry name" value="RNaseH_sf"/>
</dbReference>
<gene>
    <name evidence="1" type="ORF">IWQ62_005193</name>
</gene>
<protein>
    <recommendedName>
        <fullName evidence="3">Transposase</fullName>
    </recommendedName>
</protein>
<dbReference type="EMBL" id="JANBPY010002028">
    <property type="protein sequence ID" value="KAJ1956961.1"/>
    <property type="molecule type" value="Genomic_DNA"/>
</dbReference>
<reference evidence="1" key="1">
    <citation type="submission" date="2022-07" db="EMBL/GenBank/DDBJ databases">
        <title>Phylogenomic reconstructions and comparative analyses of Kickxellomycotina fungi.</title>
        <authorList>
            <person name="Reynolds N.K."/>
            <person name="Stajich J.E."/>
            <person name="Barry K."/>
            <person name="Grigoriev I.V."/>
            <person name="Crous P."/>
            <person name="Smith M.E."/>
        </authorList>
    </citation>
    <scope>NUCLEOTIDE SEQUENCE</scope>
    <source>
        <strain evidence="1">RSA 1196</strain>
    </source>
</reference>
<dbReference type="Gene3D" id="3.30.420.10">
    <property type="entry name" value="Ribonuclease H-like superfamily/Ribonuclease H"/>
    <property type="match status" value="1"/>
</dbReference>
<dbReference type="InterPro" id="IPR052709">
    <property type="entry name" value="Transposase-MT_Hybrid"/>
</dbReference>
<dbReference type="AlphaFoldDB" id="A0A9W8AK75"/>
<keyword evidence="2" id="KW-1185">Reference proteome</keyword>
<dbReference type="OrthoDB" id="6432695at2759"/>
<proteinExistence type="predicted"/>
<sequence>MSFEDEHNSRRPSDNLAALKGDTIERLVKEVPFVTLEEIAREVHSRVATVWNILYKHFHYRSYISFWIPHTLTPEVKNVGLKFCDDFHTHFQEPTKLFINNIVMCDETRVYHGNPGTGTRRKI</sequence>
<dbReference type="GO" id="GO:0003676">
    <property type="term" value="F:nucleic acid binding"/>
    <property type="evidence" value="ECO:0007669"/>
    <property type="project" value="InterPro"/>
</dbReference>
<accession>A0A9W8AK75</accession>
<dbReference type="Proteomes" id="UP001150925">
    <property type="component" value="Unassembled WGS sequence"/>
</dbReference>
<evidence type="ECO:0000313" key="2">
    <source>
        <dbReference type="Proteomes" id="UP001150925"/>
    </source>
</evidence>
<organism evidence="1 2">
    <name type="scientific">Dispira parvispora</name>
    <dbReference type="NCBI Taxonomy" id="1520584"/>
    <lineage>
        <taxon>Eukaryota</taxon>
        <taxon>Fungi</taxon>
        <taxon>Fungi incertae sedis</taxon>
        <taxon>Zoopagomycota</taxon>
        <taxon>Kickxellomycotina</taxon>
        <taxon>Dimargaritomycetes</taxon>
        <taxon>Dimargaritales</taxon>
        <taxon>Dimargaritaceae</taxon>
        <taxon>Dispira</taxon>
    </lineage>
</organism>
<dbReference type="PANTHER" id="PTHR46060:SF1">
    <property type="entry name" value="MARINER MOS1 TRANSPOSASE-LIKE PROTEIN"/>
    <property type="match status" value="1"/>
</dbReference>
<comment type="caution">
    <text evidence="1">The sequence shown here is derived from an EMBL/GenBank/DDBJ whole genome shotgun (WGS) entry which is preliminary data.</text>
</comment>
<evidence type="ECO:0008006" key="3">
    <source>
        <dbReference type="Google" id="ProtNLM"/>
    </source>
</evidence>
<name>A0A9W8AK75_9FUNG</name>
<evidence type="ECO:0000313" key="1">
    <source>
        <dbReference type="EMBL" id="KAJ1956961.1"/>
    </source>
</evidence>